<proteinExistence type="predicted"/>
<evidence type="ECO:0000313" key="5">
    <source>
        <dbReference type="EMBL" id="OZU87657.1"/>
    </source>
</evidence>
<dbReference type="PROSITE" id="PS50977">
    <property type="entry name" value="HTH_TETR_2"/>
    <property type="match status" value="1"/>
</dbReference>
<dbReference type="Pfam" id="PF14278">
    <property type="entry name" value="TetR_C_8"/>
    <property type="match status" value="1"/>
</dbReference>
<dbReference type="PANTHER" id="PTHR43479:SF7">
    <property type="entry name" value="TETR-FAMILY TRANSCRIPTIONAL REGULATOR"/>
    <property type="match status" value="1"/>
</dbReference>
<accession>A0A265N740</accession>
<reference evidence="5 6" key="1">
    <citation type="submission" date="2017-08" db="EMBL/GenBank/DDBJ databases">
        <title>Virgibacillus indicus sp. nov. and Virgibacillus profoundi sp. nov, two moderately halophilic bacteria isolated from marine sediment by using the Microfluidic Streak Plate.</title>
        <authorList>
            <person name="Xu B."/>
            <person name="Hu B."/>
            <person name="Wang J."/>
            <person name="Zhu Y."/>
            <person name="Huang L."/>
            <person name="Du W."/>
            <person name="Huang Y."/>
        </authorList>
    </citation>
    <scope>NUCLEOTIDE SEQUENCE [LARGE SCALE GENOMIC DNA]</scope>
    <source>
        <strain evidence="5 6">IO3-P2-C2</strain>
    </source>
</reference>
<dbReference type="InterPro" id="IPR039532">
    <property type="entry name" value="TetR_C_Firmicutes"/>
</dbReference>
<evidence type="ECO:0000313" key="6">
    <source>
        <dbReference type="Proteomes" id="UP000216498"/>
    </source>
</evidence>
<dbReference type="Proteomes" id="UP000216498">
    <property type="component" value="Unassembled WGS sequence"/>
</dbReference>
<evidence type="ECO:0000256" key="1">
    <source>
        <dbReference type="ARBA" id="ARBA00022491"/>
    </source>
</evidence>
<dbReference type="OrthoDB" id="9810250at2"/>
<protein>
    <submittedName>
        <fullName evidence="5">TetR family transcriptional regulator</fullName>
    </submittedName>
</protein>
<evidence type="ECO:0000256" key="3">
    <source>
        <dbReference type="PROSITE-ProRule" id="PRU00335"/>
    </source>
</evidence>
<evidence type="ECO:0000256" key="2">
    <source>
        <dbReference type="ARBA" id="ARBA00023125"/>
    </source>
</evidence>
<comment type="caution">
    <text evidence="5">The sequence shown here is derived from an EMBL/GenBank/DDBJ whole genome shotgun (WGS) entry which is preliminary data.</text>
</comment>
<dbReference type="EMBL" id="NPMS01000009">
    <property type="protein sequence ID" value="OZU87657.1"/>
    <property type="molecule type" value="Genomic_DNA"/>
</dbReference>
<keyword evidence="1" id="KW-0678">Repressor</keyword>
<keyword evidence="6" id="KW-1185">Reference proteome</keyword>
<gene>
    <name evidence="5" type="ORF">CIL03_15915</name>
</gene>
<dbReference type="InterPro" id="IPR009057">
    <property type="entry name" value="Homeodomain-like_sf"/>
</dbReference>
<feature type="domain" description="HTH tetR-type" evidence="4">
    <location>
        <begin position="1"/>
        <end position="57"/>
    </location>
</feature>
<keyword evidence="2 3" id="KW-0238">DNA-binding</keyword>
<name>A0A265N740_9BACI</name>
<organism evidence="5 6">
    <name type="scientific">Virgibacillus indicus</name>
    <dbReference type="NCBI Taxonomy" id="2024554"/>
    <lineage>
        <taxon>Bacteria</taxon>
        <taxon>Bacillati</taxon>
        <taxon>Bacillota</taxon>
        <taxon>Bacilli</taxon>
        <taxon>Bacillales</taxon>
        <taxon>Bacillaceae</taxon>
        <taxon>Virgibacillus</taxon>
    </lineage>
</organism>
<dbReference type="SUPFAM" id="SSF46689">
    <property type="entry name" value="Homeodomain-like"/>
    <property type="match status" value="1"/>
</dbReference>
<dbReference type="InterPro" id="IPR001647">
    <property type="entry name" value="HTH_TetR"/>
</dbReference>
<sequence length="178" mass="20746">MVLKDSFMRLLKEKQISAITVKELCELADINRSTFYTHYSDHYDLLTQIEDELIEDMNMYLSAYNFEKEKETLQMTEKLLEYLATRKEECQTLLNKNADSSFQEKVKAVAHRYIMKNLIEANHLDKSLSEYLSAFIVSGSIQMMKLWMEKGMEKSPKEMAEVIINLINKGVYGMSGDI</sequence>
<dbReference type="InterPro" id="IPR050624">
    <property type="entry name" value="HTH-type_Tx_Regulator"/>
</dbReference>
<feature type="DNA-binding region" description="H-T-H motif" evidence="3">
    <location>
        <begin position="20"/>
        <end position="39"/>
    </location>
</feature>
<dbReference type="PANTHER" id="PTHR43479">
    <property type="entry name" value="ACREF/ENVCD OPERON REPRESSOR-RELATED"/>
    <property type="match status" value="1"/>
</dbReference>
<dbReference type="GO" id="GO:0003677">
    <property type="term" value="F:DNA binding"/>
    <property type="evidence" value="ECO:0007669"/>
    <property type="project" value="UniProtKB-UniRule"/>
</dbReference>
<dbReference type="AlphaFoldDB" id="A0A265N740"/>
<evidence type="ECO:0000259" key="4">
    <source>
        <dbReference type="PROSITE" id="PS50977"/>
    </source>
</evidence>
<dbReference type="Gene3D" id="1.10.357.10">
    <property type="entry name" value="Tetracycline Repressor, domain 2"/>
    <property type="match status" value="1"/>
</dbReference>